<dbReference type="RefSeq" id="WP_076504678.1">
    <property type="nucleotide sequence ID" value="NZ_FTNY01000001.1"/>
</dbReference>
<protein>
    <submittedName>
        <fullName evidence="2">Uncharacterized protein</fullName>
    </submittedName>
</protein>
<accession>A0A1N7HYW1</accession>
<evidence type="ECO:0000256" key="1">
    <source>
        <dbReference type="SAM" id="SignalP"/>
    </source>
</evidence>
<gene>
    <name evidence="2" type="ORF">SAMN05421639_101689</name>
</gene>
<organism evidence="2 3">
    <name type="scientific">Chryseobacterium shigense</name>
    <dbReference type="NCBI Taxonomy" id="297244"/>
    <lineage>
        <taxon>Bacteria</taxon>
        <taxon>Pseudomonadati</taxon>
        <taxon>Bacteroidota</taxon>
        <taxon>Flavobacteriia</taxon>
        <taxon>Flavobacteriales</taxon>
        <taxon>Weeksellaceae</taxon>
        <taxon>Chryseobacterium group</taxon>
        <taxon>Chryseobacterium</taxon>
    </lineage>
</organism>
<dbReference type="AlphaFoldDB" id="A0A1N7HYW1"/>
<reference evidence="3" key="1">
    <citation type="submission" date="2017-01" db="EMBL/GenBank/DDBJ databases">
        <authorList>
            <person name="Varghese N."/>
            <person name="Submissions S."/>
        </authorList>
    </citation>
    <scope>NUCLEOTIDE SEQUENCE [LARGE SCALE GENOMIC DNA]</scope>
    <source>
        <strain evidence="3">DSM 17126</strain>
    </source>
</reference>
<feature type="signal peptide" evidence="1">
    <location>
        <begin position="1"/>
        <end position="19"/>
    </location>
</feature>
<dbReference type="OrthoDB" id="656959at2"/>
<evidence type="ECO:0000313" key="2">
    <source>
        <dbReference type="EMBL" id="SIS30049.1"/>
    </source>
</evidence>
<evidence type="ECO:0000313" key="3">
    <source>
        <dbReference type="Proteomes" id="UP000186373"/>
    </source>
</evidence>
<sequence length="212" mass="24505">MIKNITCLIILLLFSLSFAQKRKAPPAPNEAGSSFIKKNFKPKPFSNSIKSFPFKKTSKIKLISYNLDFKREPVDTPPPPDDSLAIKKYENRKKPVRLETILGTENLNGIQQQKNLNLLEIRQLTDIMHNTCSRYTTGLLSESGCYFPRNAVLFYDENDQVFAYLELCFECDGNKQEPKNLFEEDFYCENIYGLLEKFFNTAGIKTQYLEVK</sequence>
<proteinExistence type="predicted"/>
<name>A0A1N7HYW1_9FLAO</name>
<feature type="chain" id="PRO_5012636598" evidence="1">
    <location>
        <begin position="20"/>
        <end position="212"/>
    </location>
</feature>
<keyword evidence="1" id="KW-0732">Signal</keyword>
<dbReference type="EMBL" id="FTNY01000001">
    <property type="protein sequence ID" value="SIS30049.1"/>
    <property type="molecule type" value="Genomic_DNA"/>
</dbReference>
<keyword evidence="3" id="KW-1185">Reference proteome</keyword>
<dbReference type="Proteomes" id="UP000186373">
    <property type="component" value="Unassembled WGS sequence"/>
</dbReference>